<feature type="region of interest" description="Disordered" evidence="1">
    <location>
        <begin position="142"/>
        <end position="166"/>
    </location>
</feature>
<evidence type="ECO:0000259" key="2">
    <source>
        <dbReference type="Pfam" id="PF21743"/>
    </source>
</evidence>
<organism evidence="3">
    <name type="scientific">Rhizophora mucronata</name>
    <name type="common">Asiatic mangrove</name>
    <dbReference type="NCBI Taxonomy" id="61149"/>
    <lineage>
        <taxon>Eukaryota</taxon>
        <taxon>Viridiplantae</taxon>
        <taxon>Streptophyta</taxon>
        <taxon>Embryophyta</taxon>
        <taxon>Tracheophyta</taxon>
        <taxon>Spermatophyta</taxon>
        <taxon>Magnoliopsida</taxon>
        <taxon>eudicotyledons</taxon>
        <taxon>Gunneridae</taxon>
        <taxon>Pentapetalae</taxon>
        <taxon>rosids</taxon>
        <taxon>fabids</taxon>
        <taxon>Malpighiales</taxon>
        <taxon>Rhizophoraceae</taxon>
        <taxon>Rhizophora</taxon>
    </lineage>
</organism>
<accession>A0A2P2PN21</accession>
<feature type="domain" description="PTM/DIR17-like Tudor" evidence="2">
    <location>
        <begin position="75"/>
        <end position="122"/>
    </location>
</feature>
<reference evidence="3" key="1">
    <citation type="submission" date="2018-02" db="EMBL/GenBank/DDBJ databases">
        <title>Rhizophora mucronata_Transcriptome.</title>
        <authorList>
            <person name="Meera S.P."/>
            <person name="Sreeshan A."/>
            <person name="Augustine A."/>
        </authorList>
    </citation>
    <scope>NUCLEOTIDE SEQUENCE</scope>
    <source>
        <tissue evidence="3">Leaf</tissue>
    </source>
</reference>
<dbReference type="CDD" id="cd20401">
    <property type="entry name" value="Tudor_AtPTM-like"/>
    <property type="match status" value="1"/>
</dbReference>
<dbReference type="Pfam" id="PF21743">
    <property type="entry name" value="PTM_DIR17_Tudor"/>
    <property type="match status" value="1"/>
</dbReference>
<proteinExistence type="predicted"/>
<dbReference type="PANTHER" id="PTHR37384:SF1">
    <property type="entry name" value="OS01G0835600 PROTEIN"/>
    <property type="match status" value="1"/>
</dbReference>
<dbReference type="AlphaFoldDB" id="A0A2P2PN21"/>
<dbReference type="EMBL" id="GGEC01075624">
    <property type="protein sequence ID" value="MBX56108.1"/>
    <property type="molecule type" value="Transcribed_RNA"/>
</dbReference>
<evidence type="ECO:0000313" key="3">
    <source>
        <dbReference type="EMBL" id="MBX56108.1"/>
    </source>
</evidence>
<sequence>MDNTRKEPESGSLPTGVFQLPGEPAIVINGVPDVSPSDSTTQVLTSSLTDSEFQGSTIRNSEFLCNAGFGDWLEGRKVQKLFGDRYYTGTVSQFDKETGWYRVVYEDGDFEDLDWHELKDFLLPLDITVSLKSLAQKILKKKQRTAHNSGKNASQSQIGKARKSKV</sequence>
<dbReference type="InterPro" id="IPR047365">
    <property type="entry name" value="Tudor_AtPTM-like"/>
</dbReference>
<evidence type="ECO:0000256" key="1">
    <source>
        <dbReference type="SAM" id="MobiDB-lite"/>
    </source>
</evidence>
<protein>
    <recommendedName>
        <fullName evidence="2">PTM/DIR17-like Tudor domain-containing protein</fullName>
    </recommendedName>
</protein>
<name>A0A2P2PN21_RHIMU</name>
<feature type="compositionally biased region" description="Polar residues" evidence="1">
    <location>
        <begin position="146"/>
        <end position="158"/>
    </location>
</feature>
<dbReference type="PANTHER" id="PTHR37384">
    <property type="entry name" value="OS01G0835600 PROTEIN"/>
    <property type="match status" value="1"/>
</dbReference>
<dbReference type="Gene3D" id="2.30.30.140">
    <property type="match status" value="1"/>
</dbReference>